<proteinExistence type="predicted"/>
<accession>A0A8J5ZLL7</accession>
<comment type="caution">
    <text evidence="2">The sequence shown here is derived from an EMBL/GenBank/DDBJ whole genome shotgun (WGS) entry which is preliminary data.</text>
</comment>
<dbReference type="EMBL" id="JAGFMF010012306">
    <property type="protein sequence ID" value="KAG8504285.1"/>
    <property type="molecule type" value="Genomic_DNA"/>
</dbReference>
<dbReference type="Proteomes" id="UP000700334">
    <property type="component" value="Unassembled WGS sequence"/>
</dbReference>
<feature type="region of interest" description="Disordered" evidence="1">
    <location>
        <begin position="36"/>
        <end position="68"/>
    </location>
</feature>
<organism evidence="2 3">
    <name type="scientific">Galemys pyrenaicus</name>
    <name type="common">Iberian desman</name>
    <name type="synonym">Pyrenean desman</name>
    <dbReference type="NCBI Taxonomy" id="202257"/>
    <lineage>
        <taxon>Eukaryota</taxon>
        <taxon>Metazoa</taxon>
        <taxon>Chordata</taxon>
        <taxon>Craniata</taxon>
        <taxon>Vertebrata</taxon>
        <taxon>Euteleostomi</taxon>
        <taxon>Mammalia</taxon>
        <taxon>Eutheria</taxon>
        <taxon>Laurasiatheria</taxon>
        <taxon>Eulipotyphla</taxon>
        <taxon>Talpidae</taxon>
        <taxon>Galemys</taxon>
    </lineage>
</organism>
<evidence type="ECO:0000256" key="1">
    <source>
        <dbReference type="SAM" id="MobiDB-lite"/>
    </source>
</evidence>
<gene>
    <name evidence="2" type="ORF">J0S82_001494</name>
</gene>
<reference evidence="2" key="1">
    <citation type="journal article" date="2021" name="Evol. Appl.">
        <title>The genome of the Pyrenean desman and the effects of bottlenecks and inbreeding on the genomic landscape of an endangered species.</title>
        <authorList>
            <person name="Escoda L."/>
            <person name="Castresana J."/>
        </authorList>
    </citation>
    <scope>NUCLEOTIDE SEQUENCE</scope>
    <source>
        <strain evidence="2">IBE-C5619</strain>
    </source>
</reference>
<keyword evidence="3" id="KW-1185">Reference proteome</keyword>
<feature type="compositionally biased region" description="Basic and acidic residues" evidence="1">
    <location>
        <begin position="43"/>
        <end position="52"/>
    </location>
</feature>
<protein>
    <submittedName>
        <fullName evidence="2">Uncharacterized protein</fullName>
    </submittedName>
</protein>
<evidence type="ECO:0000313" key="3">
    <source>
        <dbReference type="Proteomes" id="UP000700334"/>
    </source>
</evidence>
<dbReference type="AlphaFoldDB" id="A0A8J5ZLL7"/>
<name>A0A8J5ZLL7_GALPY</name>
<sequence>MLMELSDLYLVHLLWKHSWPKALKIIAKDMYTRDQGTGGAEGVTHRVQESHRGAHRHHPEAEPEAALHSGQNPCMDIFKSNSQPTKLAFCTAAVMKSNFDYDPKKDSMYLCKDPLQVGLKCHQGYHPNDQQG</sequence>
<evidence type="ECO:0000313" key="2">
    <source>
        <dbReference type="EMBL" id="KAG8504285.1"/>
    </source>
</evidence>